<gene>
    <name evidence="1" type="ORF">SAMN02746098_01786</name>
</gene>
<dbReference type="STRING" id="1121420.SAMN02746098_01786"/>
<evidence type="ECO:0000313" key="1">
    <source>
        <dbReference type="EMBL" id="SHH91001.1"/>
    </source>
</evidence>
<dbReference type="OrthoDB" id="1797090at2"/>
<dbReference type="RefSeq" id="WP_073029376.1">
    <property type="nucleotide sequence ID" value="NZ_FQXJ01000005.1"/>
</dbReference>
<evidence type="ECO:0000313" key="2">
    <source>
        <dbReference type="Proteomes" id="UP000183954"/>
    </source>
</evidence>
<sequence>MTNRRILIISLAGFLIFGLLLGGKVVYQKKWVDVSILSQSQQIPGVVSAKVEDNNSLKEMVVVTDQLTNLRQASKTLIKVANNVPIRFVDHRNDSLEKLFGQIQFALQEGIARGNFTEMSQNVRIQAEKEGVQLELEMDSDAIYVILNQGQAQLIEVIERNGQGQFLSSERNKG</sequence>
<name>A0A1M5WU44_9FIRM</name>
<dbReference type="AlphaFoldDB" id="A0A1M5WU44"/>
<organism evidence="1 2">
    <name type="scientific">Desulfosporosinus lacus DSM 15449</name>
    <dbReference type="NCBI Taxonomy" id="1121420"/>
    <lineage>
        <taxon>Bacteria</taxon>
        <taxon>Bacillati</taxon>
        <taxon>Bacillota</taxon>
        <taxon>Clostridia</taxon>
        <taxon>Eubacteriales</taxon>
        <taxon>Desulfitobacteriaceae</taxon>
        <taxon>Desulfosporosinus</taxon>
    </lineage>
</organism>
<keyword evidence="2" id="KW-1185">Reference proteome</keyword>
<reference evidence="2" key="1">
    <citation type="submission" date="2016-11" db="EMBL/GenBank/DDBJ databases">
        <authorList>
            <person name="Varghese N."/>
            <person name="Submissions S."/>
        </authorList>
    </citation>
    <scope>NUCLEOTIDE SEQUENCE [LARGE SCALE GENOMIC DNA]</scope>
    <source>
        <strain evidence="2">DSM 15449</strain>
    </source>
</reference>
<proteinExistence type="predicted"/>
<protein>
    <submittedName>
        <fullName evidence="1">Uncharacterized protein</fullName>
    </submittedName>
</protein>
<accession>A0A1M5WU44</accession>
<dbReference type="Proteomes" id="UP000183954">
    <property type="component" value="Unassembled WGS sequence"/>
</dbReference>
<dbReference type="EMBL" id="FQXJ01000005">
    <property type="protein sequence ID" value="SHH91001.1"/>
    <property type="molecule type" value="Genomic_DNA"/>
</dbReference>